<evidence type="ECO:0000313" key="11">
    <source>
        <dbReference type="Proteomes" id="UP000811246"/>
    </source>
</evidence>
<dbReference type="GO" id="GO:0097367">
    <property type="term" value="F:carbohydrate derivative binding"/>
    <property type="evidence" value="ECO:0007669"/>
    <property type="project" value="InterPro"/>
</dbReference>
<dbReference type="InterPro" id="IPR017932">
    <property type="entry name" value="GATase_2_dom"/>
</dbReference>
<dbReference type="EC" id="2.6.1.16" evidence="3"/>
<dbReference type="PROSITE" id="PS51464">
    <property type="entry name" value="SIS"/>
    <property type="match status" value="1"/>
</dbReference>
<dbReference type="Pfam" id="PF01380">
    <property type="entry name" value="SIS"/>
    <property type="match status" value="1"/>
</dbReference>
<dbReference type="AlphaFoldDB" id="A0A922A9J8"/>
<keyword evidence="6" id="KW-0677">Repeat</keyword>
<keyword evidence="7" id="KW-0315">Glutamine amidotransferase</keyword>
<reference evidence="10" key="1">
    <citation type="submission" date="2021-01" db="EMBL/GenBank/DDBJ databases">
        <authorList>
            <person name="Lovell J.T."/>
            <person name="Bentley N."/>
            <person name="Bhattarai G."/>
            <person name="Jenkins J.W."/>
            <person name="Sreedasyam A."/>
            <person name="Alarcon Y."/>
            <person name="Bock C."/>
            <person name="Boston L."/>
            <person name="Carlson J."/>
            <person name="Cervantes K."/>
            <person name="Clermont K."/>
            <person name="Krom N."/>
            <person name="Kubenka K."/>
            <person name="Mamidi S."/>
            <person name="Mattison C."/>
            <person name="Monteros M."/>
            <person name="Pisani C."/>
            <person name="Plott C."/>
            <person name="Rajasekar S."/>
            <person name="Rhein H.S."/>
            <person name="Rohla C."/>
            <person name="Song M."/>
            <person name="Hilaire R.S."/>
            <person name="Shu S."/>
            <person name="Wells L."/>
            <person name="Wang X."/>
            <person name="Webber J."/>
            <person name="Heerema R.J."/>
            <person name="Klein P."/>
            <person name="Conner P."/>
            <person name="Grauke L."/>
            <person name="Grimwood J."/>
            <person name="Schmutz J."/>
            <person name="Randall J.J."/>
        </authorList>
    </citation>
    <scope>NUCLEOTIDE SEQUENCE</scope>
    <source>
        <tissue evidence="10">Leaf</tissue>
    </source>
</reference>
<comment type="pathway">
    <text evidence="2">Nucleotide-sugar biosynthesis; UDP-N-acetyl-alpha-D-glucosamine biosynthesis; alpha-D-glucosamine 6-phosphate from D-fructose 6-phosphate: step 1/1.</text>
</comment>
<sequence>MCGIFAYLNYNVNKERRYILQVLFNGLRRLEYRGYDSAGVSIDSSSSDNSSSSSSQNYIFSPPPLVFRREGNIESLVKSVYQEVSETDLNLEESFSIHAGIAHTRWATHGEPAPRNSHPQSSGDGNEFLVVHNGVITNYEVLKETLVRHGFTFESETDTEVIPKLAKFVFDKANEEDDQTVTFSQVVLEVMRHLEGAYALIFKSRHYPNELIACKRGSPLLLGVKELMEGGSNGSAFHDEKFLSKNDFPKELFLSSDANALVEHTKKVLVIEDGEVVHLKDGGVSILKFDNDKGKHGRSLSRPASVQRALSVLEMEVEQINKGNYEHYMQKEIHEQPESLKTTMRGRLIRGGSCKAKTVLLGGLKDHLKTIRRSRRIVFIGCGTSYNAALAARPILEELSGVPVTMEIASDLLDRQGPIYREDTAVFVSQSGETADTLLALEYALENGALCVGITNTVGSAIARHTHCGIHINAGCEIGVASTKAYTSQIVVMAMLALAIGGDTISNQARREAVIDGLFDLPSKFLGFSPQHFSGM</sequence>
<evidence type="ECO:0000256" key="3">
    <source>
        <dbReference type="ARBA" id="ARBA00012916"/>
    </source>
</evidence>
<evidence type="ECO:0000256" key="5">
    <source>
        <dbReference type="ARBA" id="ARBA00022679"/>
    </source>
</evidence>
<dbReference type="GO" id="GO:0006047">
    <property type="term" value="P:UDP-N-acetylglucosamine metabolic process"/>
    <property type="evidence" value="ECO:0007669"/>
    <property type="project" value="TreeGrafter"/>
</dbReference>
<dbReference type="InterPro" id="IPR029055">
    <property type="entry name" value="Ntn_hydrolases_N"/>
</dbReference>
<dbReference type="InterPro" id="IPR035466">
    <property type="entry name" value="GlmS/AgaS_SIS"/>
</dbReference>
<dbReference type="SUPFAM" id="SSF53697">
    <property type="entry name" value="SIS domain"/>
    <property type="match status" value="1"/>
</dbReference>
<dbReference type="InterPro" id="IPR046348">
    <property type="entry name" value="SIS_dom_sf"/>
</dbReference>
<dbReference type="Gene3D" id="3.40.50.10490">
    <property type="entry name" value="Glucose-6-phosphate isomerase like protein, domain 1"/>
    <property type="match status" value="1"/>
</dbReference>
<evidence type="ECO:0000313" key="10">
    <source>
        <dbReference type="EMBL" id="KAG6673590.1"/>
    </source>
</evidence>
<evidence type="ECO:0000256" key="2">
    <source>
        <dbReference type="ARBA" id="ARBA00004775"/>
    </source>
</evidence>
<evidence type="ECO:0000256" key="1">
    <source>
        <dbReference type="ARBA" id="ARBA00001031"/>
    </source>
</evidence>
<keyword evidence="4" id="KW-0032">Aminotransferase</keyword>
<dbReference type="GO" id="GO:0006002">
    <property type="term" value="P:fructose 6-phosphate metabolic process"/>
    <property type="evidence" value="ECO:0007669"/>
    <property type="project" value="TreeGrafter"/>
</dbReference>
<dbReference type="FunFam" id="3.40.50.10490:FF:000001">
    <property type="entry name" value="Glutamine--fructose-6-phosphate aminotransferase [isomerizing]"/>
    <property type="match status" value="1"/>
</dbReference>
<protein>
    <recommendedName>
        <fullName evidence="3">glutamine--fructose-6-phosphate transaminase (isomerizing)</fullName>
        <ecNumber evidence="3">2.6.1.16</ecNumber>
    </recommendedName>
</protein>
<dbReference type="FunFam" id="3.60.20.10:FF:000052">
    <property type="entry name" value="Glutamine--fructose-6-phosphate aminotransferase [isomerizing] 2"/>
    <property type="match status" value="1"/>
</dbReference>
<evidence type="ECO:0000259" key="9">
    <source>
        <dbReference type="PROSITE" id="PS51464"/>
    </source>
</evidence>
<dbReference type="EMBL" id="CM031840">
    <property type="protein sequence ID" value="KAG6673590.1"/>
    <property type="molecule type" value="Genomic_DNA"/>
</dbReference>
<evidence type="ECO:0000256" key="7">
    <source>
        <dbReference type="ARBA" id="ARBA00022962"/>
    </source>
</evidence>
<dbReference type="Gene3D" id="3.60.20.10">
    <property type="entry name" value="Glutamine Phosphoribosylpyrophosphate, subunit 1, domain 1"/>
    <property type="match status" value="1"/>
</dbReference>
<feature type="domain" description="SIS" evidence="9">
    <location>
        <begin position="367"/>
        <end position="506"/>
    </location>
</feature>
<organism evidence="10 11">
    <name type="scientific">Carya illinoinensis</name>
    <name type="common">Pecan</name>
    <dbReference type="NCBI Taxonomy" id="32201"/>
    <lineage>
        <taxon>Eukaryota</taxon>
        <taxon>Viridiplantae</taxon>
        <taxon>Streptophyta</taxon>
        <taxon>Embryophyta</taxon>
        <taxon>Tracheophyta</taxon>
        <taxon>Spermatophyta</taxon>
        <taxon>Magnoliopsida</taxon>
        <taxon>eudicotyledons</taxon>
        <taxon>Gunneridae</taxon>
        <taxon>Pentapetalae</taxon>
        <taxon>rosids</taxon>
        <taxon>fabids</taxon>
        <taxon>Fagales</taxon>
        <taxon>Juglandaceae</taxon>
        <taxon>Carya</taxon>
    </lineage>
</organism>
<accession>A0A922A9J8</accession>
<dbReference type="SUPFAM" id="SSF56235">
    <property type="entry name" value="N-terminal nucleophile aminohydrolases (Ntn hydrolases)"/>
    <property type="match status" value="1"/>
</dbReference>
<dbReference type="Pfam" id="PF13522">
    <property type="entry name" value="GATase_6"/>
    <property type="match status" value="1"/>
</dbReference>
<dbReference type="CDD" id="cd05008">
    <property type="entry name" value="SIS_GlmS_GlmD_1"/>
    <property type="match status" value="1"/>
</dbReference>
<dbReference type="GO" id="GO:0004360">
    <property type="term" value="F:glutamine-fructose-6-phosphate transaminase (isomerizing) activity"/>
    <property type="evidence" value="ECO:0007669"/>
    <property type="project" value="UniProtKB-EC"/>
</dbReference>
<dbReference type="Proteomes" id="UP000811246">
    <property type="component" value="Chromosome 16"/>
</dbReference>
<proteinExistence type="predicted"/>
<evidence type="ECO:0000259" key="8">
    <source>
        <dbReference type="PROSITE" id="PS51278"/>
    </source>
</evidence>
<keyword evidence="5" id="KW-0808">Transferase</keyword>
<evidence type="ECO:0000256" key="6">
    <source>
        <dbReference type="ARBA" id="ARBA00022737"/>
    </source>
</evidence>
<evidence type="ECO:0000256" key="4">
    <source>
        <dbReference type="ARBA" id="ARBA00022576"/>
    </source>
</evidence>
<comment type="caution">
    <text evidence="10">The sequence shown here is derived from an EMBL/GenBank/DDBJ whole genome shotgun (WGS) entry which is preliminary data.</text>
</comment>
<dbReference type="InterPro" id="IPR047084">
    <property type="entry name" value="GFAT_N"/>
</dbReference>
<dbReference type="PANTHER" id="PTHR10937">
    <property type="entry name" value="GLUCOSAMINE--FRUCTOSE-6-PHOSPHATE AMINOTRANSFERASE, ISOMERIZING"/>
    <property type="match status" value="1"/>
</dbReference>
<name>A0A922A9J8_CARIL</name>
<dbReference type="InterPro" id="IPR001347">
    <property type="entry name" value="SIS_dom"/>
</dbReference>
<dbReference type="PROSITE" id="PS51278">
    <property type="entry name" value="GATASE_TYPE_2"/>
    <property type="match status" value="1"/>
</dbReference>
<gene>
    <name evidence="10" type="ORF">I3842_16G119400</name>
</gene>
<dbReference type="GO" id="GO:0006487">
    <property type="term" value="P:protein N-linked glycosylation"/>
    <property type="evidence" value="ECO:0007669"/>
    <property type="project" value="TreeGrafter"/>
</dbReference>
<dbReference type="PANTHER" id="PTHR10937:SF0">
    <property type="entry name" value="GLUTAMINE--FRUCTOSE-6-PHOSPHATE TRANSAMINASE (ISOMERIZING)"/>
    <property type="match status" value="1"/>
</dbReference>
<comment type="catalytic activity">
    <reaction evidence="1">
        <text>D-fructose 6-phosphate + L-glutamine = D-glucosamine 6-phosphate + L-glutamate</text>
        <dbReference type="Rhea" id="RHEA:13237"/>
        <dbReference type="ChEBI" id="CHEBI:29985"/>
        <dbReference type="ChEBI" id="CHEBI:58359"/>
        <dbReference type="ChEBI" id="CHEBI:58725"/>
        <dbReference type="ChEBI" id="CHEBI:61527"/>
        <dbReference type="EC" id="2.6.1.16"/>
    </reaction>
</comment>
<feature type="domain" description="Glutamine amidotransferase type-2" evidence="8">
    <location>
        <begin position="2"/>
        <end position="282"/>
    </location>
</feature>
<dbReference type="CDD" id="cd00714">
    <property type="entry name" value="GFAT"/>
    <property type="match status" value="1"/>
</dbReference>